<dbReference type="AlphaFoldDB" id="A0A0F9ZCC8"/>
<evidence type="ECO:0000313" key="2">
    <source>
        <dbReference type="Proteomes" id="UP000034349"/>
    </source>
</evidence>
<evidence type="ECO:0000313" key="1">
    <source>
        <dbReference type="EMBL" id="KKP36436.1"/>
    </source>
</evidence>
<sequence length="42" mass="4943">MKTIDSEIGDYSKVDLIRKMSILKYGRDKTDVEREIIKRANL</sequence>
<gene>
    <name evidence="1" type="ORF">UR23_C0018G0010</name>
</gene>
<name>A0A0F9ZCC8_9BACT</name>
<comment type="caution">
    <text evidence="1">The sequence shown here is derived from an EMBL/GenBank/DDBJ whole genome shotgun (WGS) entry which is preliminary data.</text>
</comment>
<organism evidence="1 2">
    <name type="scientific">Candidatus Roizmanbacteria bacterium GW2011_GWA2_32_13</name>
    <dbReference type="NCBI Taxonomy" id="1618475"/>
    <lineage>
        <taxon>Bacteria</taxon>
        <taxon>Candidatus Roizmaniibacteriota</taxon>
    </lineage>
</organism>
<reference evidence="1 2" key="1">
    <citation type="journal article" date="2015" name="Nature">
        <title>rRNA introns, odd ribosomes, and small enigmatic genomes across a large radiation of phyla.</title>
        <authorList>
            <person name="Brown C.T."/>
            <person name="Hug L.A."/>
            <person name="Thomas B.C."/>
            <person name="Sharon I."/>
            <person name="Castelle C.J."/>
            <person name="Singh A."/>
            <person name="Wilkins M.J."/>
            <person name="Williams K.H."/>
            <person name="Banfield J.F."/>
        </authorList>
    </citation>
    <scope>NUCLEOTIDE SEQUENCE [LARGE SCALE GENOMIC DNA]</scope>
</reference>
<dbReference type="Proteomes" id="UP000034349">
    <property type="component" value="Unassembled WGS sequence"/>
</dbReference>
<accession>A0A0F9ZCC8</accession>
<dbReference type="EMBL" id="LBOK01000018">
    <property type="protein sequence ID" value="KKP36436.1"/>
    <property type="molecule type" value="Genomic_DNA"/>
</dbReference>
<protein>
    <submittedName>
        <fullName evidence="1">Uncharacterized protein</fullName>
    </submittedName>
</protein>
<proteinExistence type="predicted"/>